<dbReference type="InterPro" id="IPR003661">
    <property type="entry name" value="HisK_dim/P_dom"/>
</dbReference>
<organism evidence="11 12">
    <name type="scientific">Pseudoalteromonas haloplanktis</name>
    <name type="common">Alteromonas haloplanktis</name>
    <dbReference type="NCBI Taxonomy" id="228"/>
    <lineage>
        <taxon>Bacteria</taxon>
        <taxon>Pseudomonadati</taxon>
        <taxon>Pseudomonadota</taxon>
        <taxon>Gammaproteobacteria</taxon>
        <taxon>Alteromonadales</taxon>
        <taxon>Pseudoalteromonadaceae</taxon>
        <taxon>Pseudoalteromonas</taxon>
    </lineage>
</organism>
<dbReference type="InterPro" id="IPR003660">
    <property type="entry name" value="HAMP_dom"/>
</dbReference>
<dbReference type="SMART" id="SM00387">
    <property type="entry name" value="HATPase_c"/>
    <property type="match status" value="1"/>
</dbReference>
<evidence type="ECO:0000256" key="4">
    <source>
        <dbReference type="ARBA" id="ARBA00022553"/>
    </source>
</evidence>
<feature type="coiled-coil region" evidence="7">
    <location>
        <begin position="228"/>
        <end position="290"/>
    </location>
</feature>
<evidence type="ECO:0000313" key="11">
    <source>
        <dbReference type="EMBL" id="CAH9065830.1"/>
    </source>
</evidence>
<dbReference type="PROSITE" id="PS50885">
    <property type="entry name" value="HAMP"/>
    <property type="match status" value="1"/>
</dbReference>
<keyword evidence="7" id="KW-0175">Coiled coil</keyword>
<name>A0A9W4W325_PSEHA</name>
<evidence type="ECO:0000256" key="5">
    <source>
        <dbReference type="ARBA" id="ARBA00022679"/>
    </source>
</evidence>
<accession>A0A9W4W325</accession>
<dbReference type="PANTHER" id="PTHR43065">
    <property type="entry name" value="SENSOR HISTIDINE KINASE"/>
    <property type="match status" value="1"/>
</dbReference>
<dbReference type="CDD" id="cd00082">
    <property type="entry name" value="HisKA"/>
    <property type="match status" value="1"/>
</dbReference>
<gene>
    <name evidence="11" type="primary">sasA_7</name>
    <name evidence="11" type="ORF">PSEHALCIP103_03462</name>
</gene>
<evidence type="ECO:0000259" key="10">
    <source>
        <dbReference type="PROSITE" id="PS50885"/>
    </source>
</evidence>
<evidence type="ECO:0000256" key="3">
    <source>
        <dbReference type="ARBA" id="ARBA00012438"/>
    </source>
</evidence>
<keyword evidence="12" id="KW-1185">Reference proteome</keyword>
<feature type="domain" description="HAMP" evidence="10">
    <location>
        <begin position="190"/>
        <end position="243"/>
    </location>
</feature>
<keyword evidence="5 11" id="KW-0808">Transferase</keyword>
<evidence type="ECO:0000256" key="1">
    <source>
        <dbReference type="ARBA" id="ARBA00000085"/>
    </source>
</evidence>
<dbReference type="InterPro" id="IPR036890">
    <property type="entry name" value="HATPase_C_sf"/>
</dbReference>
<dbReference type="SMART" id="SM00304">
    <property type="entry name" value="HAMP"/>
    <property type="match status" value="1"/>
</dbReference>
<comment type="subcellular location">
    <subcellularLocation>
        <location evidence="2">Membrane</location>
    </subcellularLocation>
</comment>
<dbReference type="EMBL" id="CAMAPB010000081">
    <property type="protein sequence ID" value="CAH9065830.1"/>
    <property type="molecule type" value="Genomic_DNA"/>
</dbReference>
<dbReference type="Pfam" id="PF02518">
    <property type="entry name" value="HATPase_c"/>
    <property type="match status" value="1"/>
</dbReference>
<dbReference type="PANTHER" id="PTHR43065:SF47">
    <property type="match status" value="1"/>
</dbReference>
<comment type="catalytic activity">
    <reaction evidence="1">
        <text>ATP + protein L-histidine = ADP + protein N-phospho-L-histidine.</text>
        <dbReference type="EC" id="2.7.13.3"/>
    </reaction>
</comment>
<dbReference type="AlphaFoldDB" id="A0A9W4W325"/>
<evidence type="ECO:0000259" key="9">
    <source>
        <dbReference type="PROSITE" id="PS50109"/>
    </source>
</evidence>
<dbReference type="EC" id="2.7.13.3" evidence="3"/>
<reference evidence="11" key="1">
    <citation type="submission" date="2022-07" db="EMBL/GenBank/DDBJ databases">
        <authorList>
            <person name="Criscuolo A."/>
        </authorList>
    </citation>
    <scope>NUCLEOTIDE SEQUENCE</scope>
    <source>
        <strain evidence="11">CIP103197</strain>
    </source>
</reference>
<evidence type="ECO:0000256" key="7">
    <source>
        <dbReference type="SAM" id="Coils"/>
    </source>
</evidence>
<feature type="transmembrane region" description="Helical" evidence="8">
    <location>
        <begin position="167"/>
        <end position="186"/>
    </location>
</feature>
<keyword evidence="8" id="KW-0472">Membrane</keyword>
<feature type="transmembrane region" description="Helical" evidence="8">
    <location>
        <begin position="12"/>
        <end position="33"/>
    </location>
</feature>
<dbReference type="Gene3D" id="3.30.565.10">
    <property type="entry name" value="Histidine kinase-like ATPase, C-terminal domain"/>
    <property type="match status" value="1"/>
</dbReference>
<protein>
    <recommendedName>
        <fullName evidence="3">histidine kinase</fullName>
        <ecNumber evidence="3">2.7.13.3</ecNumber>
    </recommendedName>
</protein>
<dbReference type="SUPFAM" id="SSF55874">
    <property type="entry name" value="ATPase domain of HSP90 chaperone/DNA topoisomerase II/histidine kinase"/>
    <property type="match status" value="1"/>
</dbReference>
<dbReference type="SUPFAM" id="SSF47384">
    <property type="entry name" value="Homodimeric domain of signal transducing histidine kinase"/>
    <property type="match status" value="1"/>
</dbReference>
<evidence type="ECO:0000313" key="12">
    <source>
        <dbReference type="Proteomes" id="UP001152447"/>
    </source>
</evidence>
<dbReference type="InterPro" id="IPR005467">
    <property type="entry name" value="His_kinase_dom"/>
</dbReference>
<keyword evidence="8" id="KW-0812">Transmembrane</keyword>
<sequence>MPKTVEQNSIRSILFKTIMLITAICLLLSLSISTYLSTQEQKKQLISKLVLVSEIIAFDAMPSLLNKNRPAEERRLKLLQQVSSVTNLHIYALDEQTRKPVFFTSFNARKSPPVPIKTDSINDFIEPQVGDEFIEYITPILNNDQLLGYVYIRGSLDNLNKLITKKIIIDIAIIALILIFISLIILRLQKRIASPIENLSLLLQNIAKNHNYYARAPLTNLTEITRLSNSLNVMLARTQRQIERHEEDKKEIKLLNSNLEEKVSQRTIALREANKELLSTLEKMHQYQTQIVENKKMASLGQMVAGVAHEVNTPIGLGITGSTLLRDKLAELQINFQNKSLTASQFEQFTNDGIENLDLIYSSLNRVAELISNFKKVAVIKDDEITSTVHLQQLINDTLLSMGQELRIKNPKVLINCPADLTVESKKGPLQQVFHQLILNSLLHGFVAGGDNVVQIDIVATNTKTQITYTDNGLGVESNIRAKIFDPFVTSKRGQGASGLGMHLVYNLVTQALAGEIVLDTEYQSGARFIITLF</sequence>
<evidence type="ECO:0000256" key="2">
    <source>
        <dbReference type="ARBA" id="ARBA00004370"/>
    </source>
</evidence>
<dbReference type="InterPro" id="IPR004358">
    <property type="entry name" value="Sig_transdc_His_kin-like_C"/>
</dbReference>
<proteinExistence type="predicted"/>
<dbReference type="PRINTS" id="PR00344">
    <property type="entry name" value="BCTRLSENSOR"/>
</dbReference>
<keyword evidence="6" id="KW-0418">Kinase</keyword>
<dbReference type="Gene3D" id="1.10.287.130">
    <property type="match status" value="1"/>
</dbReference>
<dbReference type="InterPro" id="IPR003594">
    <property type="entry name" value="HATPase_dom"/>
</dbReference>
<evidence type="ECO:0000256" key="8">
    <source>
        <dbReference type="SAM" id="Phobius"/>
    </source>
</evidence>
<dbReference type="RefSeq" id="WP_033102601.1">
    <property type="nucleotide sequence ID" value="NZ_CAMAPB010000081.1"/>
</dbReference>
<keyword evidence="8" id="KW-1133">Transmembrane helix</keyword>
<comment type="caution">
    <text evidence="11">The sequence shown here is derived from an EMBL/GenBank/DDBJ whole genome shotgun (WGS) entry which is preliminary data.</text>
</comment>
<dbReference type="Gene3D" id="6.10.340.10">
    <property type="match status" value="1"/>
</dbReference>
<feature type="domain" description="Histidine kinase" evidence="9">
    <location>
        <begin position="306"/>
        <end position="534"/>
    </location>
</feature>
<evidence type="ECO:0000256" key="6">
    <source>
        <dbReference type="ARBA" id="ARBA00022777"/>
    </source>
</evidence>
<keyword evidence="4" id="KW-0597">Phosphoprotein</keyword>
<dbReference type="PROSITE" id="PS50109">
    <property type="entry name" value="HIS_KIN"/>
    <property type="match status" value="1"/>
</dbReference>
<dbReference type="InterPro" id="IPR036097">
    <property type="entry name" value="HisK_dim/P_sf"/>
</dbReference>
<dbReference type="GO" id="GO:0016020">
    <property type="term" value="C:membrane"/>
    <property type="evidence" value="ECO:0007669"/>
    <property type="project" value="UniProtKB-SubCell"/>
</dbReference>
<dbReference type="Proteomes" id="UP001152447">
    <property type="component" value="Unassembled WGS sequence"/>
</dbReference>
<dbReference type="GO" id="GO:0000155">
    <property type="term" value="F:phosphorelay sensor kinase activity"/>
    <property type="evidence" value="ECO:0007669"/>
    <property type="project" value="InterPro"/>
</dbReference>